<dbReference type="EMBL" id="CP013652">
    <property type="protein sequence ID" value="ALS24305.1"/>
    <property type="molecule type" value="Genomic_DNA"/>
</dbReference>
<dbReference type="Proteomes" id="UP000061660">
    <property type="component" value="Chromosome"/>
</dbReference>
<evidence type="ECO:0000313" key="1">
    <source>
        <dbReference type="EMBL" id="ALS24305.1"/>
    </source>
</evidence>
<dbReference type="GO" id="GO:0003677">
    <property type="term" value="F:DNA binding"/>
    <property type="evidence" value="ECO:0007669"/>
    <property type="project" value="UniProtKB-KW"/>
</dbReference>
<reference evidence="1 2" key="2">
    <citation type="journal article" date="2016" name="Genome Announc.">
        <title>Complete Genome Sequences of Two Interactive Moderate Thermophiles, Paenibacillus napthalenovorans 32O-Y and Paenibacillus sp. 32O-W.</title>
        <authorList>
            <person name="Butler R.R.III."/>
            <person name="Wang J."/>
            <person name="Stark B.C."/>
            <person name="Pombert J.F."/>
        </authorList>
    </citation>
    <scope>NUCLEOTIDE SEQUENCE [LARGE SCALE GENOMIC DNA]</scope>
    <source>
        <strain evidence="1 2">32O-Y</strain>
    </source>
</reference>
<dbReference type="InterPro" id="IPR046947">
    <property type="entry name" value="LytR-like"/>
</dbReference>
<proteinExistence type="predicted"/>
<dbReference type="KEGG" id="pnp:IJ22_39930"/>
<accession>A0A0U2UQK8</accession>
<dbReference type="PROSITE" id="PS50930">
    <property type="entry name" value="HTH_LYTTR"/>
    <property type="match status" value="1"/>
</dbReference>
<organism evidence="1 2">
    <name type="scientific">Paenibacillus naphthalenovorans</name>
    <dbReference type="NCBI Taxonomy" id="162209"/>
    <lineage>
        <taxon>Bacteria</taxon>
        <taxon>Bacillati</taxon>
        <taxon>Bacillota</taxon>
        <taxon>Bacilli</taxon>
        <taxon>Bacillales</taxon>
        <taxon>Paenibacillaceae</taxon>
        <taxon>Paenibacillus</taxon>
    </lineage>
</organism>
<dbReference type="Gene3D" id="2.20.25.10">
    <property type="match status" value="1"/>
</dbReference>
<dbReference type="InterPro" id="IPR007492">
    <property type="entry name" value="LytTR_DNA-bd_dom"/>
</dbReference>
<dbReference type="PATRIC" id="fig|162209.4.peg.4237"/>
<dbReference type="Gene3D" id="2.40.50.40">
    <property type="match status" value="1"/>
</dbReference>
<evidence type="ECO:0000313" key="2">
    <source>
        <dbReference type="Proteomes" id="UP000061660"/>
    </source>
</evidence>
<sequence length="223" mass="25733">MIVLKKVRDMEHFTMDSIFEAIGELFSDETSIVVSNTEEYVYYRPSKRINLKIKPGDPIKEGTITHKALTARQKISEFIDRDIFGVPYYGMAVPIIQEGVLTGCVSAIFPTLTTGKSVVTVKYHDGWVPIPFPEVMYLEASDRKTYVVTEKLSGTHKYTLNEFDFFLPKDYFVRCHRSYIVNVNHIKEIYPDTHSTLVLIMKNQTKITVSQSYTSYFRKLLAF</sequence>
<dbReference type="STRING" id="162209.IJ22_39930"/>
<dbReference type="GO" id="GO:0000156">
    <property type="term" value="F:phosphorelay response regulator activity"/>
    <property type="evidence" value="ECO:0007669"/>
    <property type="project" value="InterPro"/>
</dbReference>
<gene>
    <name evidence="1" type="ORF">IJ22_39930</name>
</gene>
<dbReference type="SMART" id="SM00850">
    <property type="entry name" value="LytTR"/>
    <property type="match status" value="1"/>
</dbReference>
<dbReference type="PANTHER" id="PTHR37299">
    <property type="entry name" value="TRANSCRIPTIONAL REGULATOR-RELATED"/>
    <property type="match status" value="1"/>
</dbReference>
<keyword evidence="1" id="KW-0238">DNA-binding</keyword>
<dbReference type="Pfam" id="PF04397">
    <property type="entry name" value="LytTR"/>
    <property type="match status" value="1"/>
</dbReference>
<name>A0A0U2UQK8_9BACL</name>
<reference evidence="2" key="1">
    <citation type="submission" date="2015-12" db="EMBL/GenBank/DDBJ databases">
        <title>Complete genome sequences of two moderately thermophilic Paenibacillus species.</title>
        <authorList>
            <person name="Butler R.III."/>
            <person name="Wang J."/>
            <person name="Stark B.C."/>
            <person name="Pombert J.-F."/>
        </authorList>
    </citation>
    <scope>NUCLEOTIDE SEQUENCE [LARGE SCALE GENOMIC DNA]</scope>
    <source>
        <strain evidence="2">32O-Y</strain>
    </source>
</reference>
<dbReference type="PANTHER" id="PTHR37299:SF4">
    <property type="entry name" value="TRANSCRIPTIONAL REGULATOR"/>
    <property type="match status" value="1"/>
</dbReference>
<keyword evidence="2" id="KW-1185">Reference proteome</keyword>
<dbReference type="AlphaFoldDB" id="A0A0U2UQK8"/>
<protein>
    <submittedName>
        <fullName evidence="1">LytTr DNA-binding domain-containing protein</fullName>
    </submittedName>
</protein>